<organism evidence="2 3">
    <name type="scientific">Pseudotabrizicola algicola</name>
    <dbReference type="NCBI Taxonomy" id="2709381"/>
    <lineage>
        <taxon>Bacteria</taxon>
        <taxon>Pseudomonadati</taxon>
        <taxon>Pseudomonadota</taxon>
        <taxon>Alphaproteobacteria</taxon>
        <taxon>Rhodobacterales</taxon>
        <taxon>Paracoccaceae</taxon>
        <taxon>Pseudotabrizicola</taxon>
    </lineage>
</organism>
<dbReference type="GO" id="GO:0070492">
    <property type="term" value="F:oligosaccharide binding"/>
    <property type="evidence" value="ECO:0007669"/>
    <property type="project" value="TreeGrafter"/>
</dbReference>
<dbReference type="PANTHER" id="PTHR46938:SF1">
    <property type="entry name" value="DISCOIDIN-1 SUBUNIT A-RELATED"/>
    <property type="match status" value="1"/>
</dbReference>
<dbReference type="Proteomes" id="UP000481421">
    <property type="component" value="Unassembled WGS sequence"/>
</dbReference>
<comment type="caution">
    <text evidence="2">The sequence shown here is derived from an EMBL/GenBank/DDBJ whole genome shotgun (WGS) entry which is preliminary data.</text>
</comment>
<dbReference type="GO" id="GO:0030247">
    <property type="term" value="F:polysaccharide binding"/>
    <property type="evidence" value="ECO:0007669"/>
    <property type="project" value="TreeGrafter"/>
</dbReference>
<dbReference type="InterPro" id="IPR019019">
    <property type="entry name" value="H-type_lectin_domain"/>
</dbReference>
<dbReference type="GO" id="GO:0098609">
    <property type="term" value="P:cell-cell adhesion"/>
    <property type="evidence" value="ECO:0007669"/>
    <property type="project" value="TreeGrafter"/>
</dbReference>
<accession>A0A6B3RPV4</accession>
<keyword evidence="3" id="KW-1185">Reference proteome</keyword>
<dbReference type="GO" id="GO:0045335">
    <property type="term" value="C:phagocytic vesicle"/>
    <property type="evidence" value="ECO:0007669"/>
    <property type="project" value="TreeGrafter"/>
</dbReference>
<dbReference type="EMBL" id="JAAIKE010000005">
    <property type="protein sequence ID" value="NEX47511.1"/>
    <property type="molecule type" value="Genomic_DNA"/>
</dbReference>
<name>A0A6B3RPV4_9RHOB</name>
<dbReference type="PANTHER" id="PTHR46938">
    <property type="entry name" value="DISCOIDIN-1 SUBUNIT A-RELATED-RELATED"/>
    <property type="match status" value="1"/>
</dbReference>
<dbReference type="InterPro" id="IPR052487">
    <property type="entry name" value="Galactose-binding_lectin"/>
</dbReference>
<protein>
    <recommendedName>
        <fullName evidence="1">H-type lectin domain-containing protein</fullName>
    </recommendedName>
</protein>
<reference evidence="2 3" key="1">
    <citation type="submission" date="2020-02" db="EMBL/GenBank/DDBJ databases">
        <title>Rhodobacter algicola sp. nov., isolated from microalga culture.</title>
        <authorList>
            <person name="Park C.-Y."/>
        </authorList>
    </citation>
    <scope>NUCLEOTIDE SEQUENCE [LARGE SCALE GENOMIC DNA]</scope>
    <source>
        <strain evidence="2 3">ETT8</strain>
    </source>
</reference>
<dbReference type="InterPro" id="IPR037221">
    <property type="entry name" value="H-type_lectin_dom_sf"/>
</dbReference>
<dbReference type="RefSeq" id="WP_164613321.1">
    <property type="nucleotide sequence ID" value="NZ_JAAIKE010000005.1"/>
</dbReference>
<sequence>MKRFPPGSIGILQGSRVMFSDFADGGVMWTGEGDRESRHIVTFKEAFRLPPSVHVSISMWDTDHGTNARADLTAEQISATGFHLVFKTWADTRVARIRADWIAIGQVQDEDDWEID</sequence>
<gene>
    <name evidence="2" type="ORF">G3572_14965</name>
</gene>
<dbReference type="GO" id="GO:0046871">
    <property type="term" value="F:N-acetylgalactosamine binding"/>
    <property type="evidence" value="ECO:0007669"/>
    <property type="project" value="TreeGrafter"/>
</dbReference>
<dbReference type="Pfam" id="PF09458">
    <property type="entry name" value="H_lectin"/>
    <property type="match status" value="1"/>
</dbReference>
<evidence type="ECO:0000259" key="1">
    <source>
        <dbReference type="Pfam" id="PF09458"/>
    </source>
</evidence>
<proteinExistence type="predicted"/>
<evidence type="ECO:0000313" key="2">
    <source>
        <dbReference type="EMBL" id="NEX47511.1"/>
    </source>
</evidence>
<dbReference type="Gene3D" id="2.60.40.2080">
    <property type="match status" value="1"/>
</dbReference>
<feature type="domain" description="H-type lectin" evidence="1">
    <location>
        <begin position="41"/>
        <end position="104"/>
    </location>
</feature>
<dbReference type="GO" id="GO:0098636">
    <property type="term" value="C:protein complex involved in cell adhesion"/>
    <property type="evidence" value="ECO:0007669"/>
    <property type="project" value="TreeGrafter"/>
</dbReference>
<dbReference type="AlphaFoldDB" id="A0A6B3RPV4"/>
<dbReference type="GO" id="GO:0009986">
    <property type="term" value="C:cell surface"/>
    <property type="evidence" value="ECO:0007669"/>
    <property type="project" value="TreeGrafter"/>
</dbReference>
<dbReference type="SUPFAM" id="SSF141086">
    <property type="entry name" value="Agglutinin HPA-like"/>
    <property type="match status" value="1"/>
</dbReference>
<evidence type="ECO:0000313" key="3">
    <source>
        <dbReference type="Proteomes" id="UP000481421"/>
    </source>
</evidence>